<reference evidence="4 5" key="1">
    <citation type="journal article" date="2015" name="Antonie Van Leeuwenhoek">
        <title>Streptomyces klenkii sp. nov., isolated from deep marine sediment.</title>
        <authorList>
            <person name="Veyisoglu A."/>
            <person name="Sahin N."/>
        </authorList>
    </citation>
    <scope>NUCLEOTIDE SEQUENCE [LARGE SCALE GENOMIC DNA]</scope>
    <source>
        <strain evidence="4 5">KCTC 29202</strain>
    </source>
</reference>
<proteinExistence type="predicted"/>
<dbReference type="InterPro" id="IPR046342">
    <property type="entry name" value="CBS_dom_sf"/>
</dbReference>
<evidence type="ECO:0000256" key="1">
    <source>
        <dbReference type="ARBA" id="ARBA00022737"/>
    </source>
</evidence>
<accession>A0A3B0BFL8</accession>
<keyword evidence="5" id="KW-1185">Reference proteome</keyword>
<dbReference type="PANTHER" id="PTHR48108:SF34">
    <property type="entry name" value="CBS DOMAIN-CONTAINING PROTEIN YHCV"/>
    <property type="match status" value="1"/>
</dbReference>
<evidence type="ECO:0000313" key="5">
    <source>
        <dbReference type="Proteomes" id="UP000270343"/>
    </source>
</evidence>
<name>A0A3B0BFL8_9ACTN</name>
<keyword evidence="2" id="KW-0129">CBS domain</keyword>
<feature type="domain" description="CBS" evidence="3">
    <location>
        <begin position="78"/>
        <end position="137"/>
    </location>
</feature>
<organism evidence="4 5">
    <name type="scientific">Streptomyces klenkii</name>
    <dbReference type="NCBI Taxonomy" id="1420899"/>
    <lineage>
        <taxon>Bacteria</taxon>
        <taxon>Bacillati</taxon>
        <taxon>Actinomycetota</taxon>
        <taxon>Actinomycetes</taxon>
        <taxon>Kitasatosporales</taxon>
        <taxon>Streptomycetaceae</taxon>
        <taxon>Streptomyces</taxon>
    </lineage>
</organism>
<dbReference type="Pfam" id="PF00571">
    <property type="entry name" value="CBS"/>
    <property type="match status" value="2"/>
</dbReference>
<dbReference type="SUPFAM" id="SSF54631">
    <property type="entry name" value="CBS-domain pair"/>
    <property type="match status" value="1"/>
</dbReference>
<dbReference type="CDD" id="cd04622">
    <property type="entry name" value="CBS_pair_HRP1_like"/>
    <property type="match status" value="1"/>
</dbReference>
<comment type="caution">
    <text evidence="4">The sequence shown here is derived from an EMBL/GenBank/DDBJ whole genome shotgun (WGS) entry which is preliminary data.</text>
</comment>
<dbReference type="InterPro" id="IPR000644">
    <property type="entry name" value="CBS_dom"/>
</dbReference>
<dbReference type="PROSITE" id="PS51371">
    <property type="entry name" value="CBS"/>
    <property type="match status" value="2"/>
</dbReference>
<dbReference type="PANTHER" id="PTHR48108">
    <property type="entry name" value="CBS DOMAIN-CONTAINING PROTEIN CBSX2, CHLOROPLASTIC"/>
    <property type="match status" value="1"/>
</dbReference>
<dbReference type="EMBL" id="RBAM01000006">
    <property type="protein sequence ID" value="RKN71532.1"/>
    <property type="molecule type" value="Genomic_DNA"/>
</dbReference>
<dbReference type="OrthoDB" id="9789996at2"/>
<sequence length="147" mass="15660">MARNKPLNARDIMTAGAKCVGEHESLLDAAKLMRELHVGALPICGDDDRLQGLVTDRDIVIECVADGVDPASVEAGSLGGELHWIDADAPATDALATMEQHQVKRLPVIDVQNGHRLVGMISEANLAQNLSDKQIAEFASKVYAGAH</sequence>
<dbReference type="Gene3D" id="3.10.580.10">
    <property type="entry name" value="CBS-domain"/>
    <property type="match status" value="1"/>
</dbReference>
<gene>
    <name evidence="4" type="ORF">D7231_16100</name>
</gene>
<evidence type="ECO:0000313" key="4">
    <source>
        <dbReference type="EMBL" id="RKN71532.1"/>
    </source>
</evidence>
<protein>
    <submittedName>
        <fullName evidence="4">CBS domain-containing protein</fullName>
    </submittedName>
</protein>
<feature type="domain" description="CBS" evidence="3">
    <location>
        <begin position="13"/>
        <end position="70"/>
    </location>
</feature>
<evidence type="ECO:0000259" key="3">
    <source>
        <dbReference type="PROSITE" id="PS51371"/>
    </source>
</evidence>
<dbReference type="Proteomes" id="UP000270343">
    <property type="component" value="Unassembled WGS sequence"/>
</dbReference>
<dbReference type="RefSeq" id="WP_120756145.1">
    <property type="nucleotide sequence ID" value="NZ_JBFADQ010000035.1"/>
</dbReference>
<dbReference type="AlphaFoldDB" id="A0A3B0BFL8"/>
<evidence type="ECO:0000256" key="2">
    <source>
        <dbReference type="PROSITE-ProRule" id="PRU00703"/>
    </source>
</evidence>
<dbReference type="SMART" id="SM00116">
    <property type="entry name" value="CBS"/>
    <property type="match status" value="2"/>
</dbReference>
<dbReference type="InterPro" id="IPR051462">
    <property type="entry name" value="CBS_domain-containing"/>
</dbReference>
<keyword evidence="1" id="KW-0677">Repeat</keyword>